<sequence length="601" mass="65199">MAFHSPGPRWPGALRAALALLIPGSIALLFGFEQEMLLIAAGGFTVIYGEGHPFRKRFQVMLIAGILLATGALSGALVGEVVWSHINAGDSHWWLLIIALFTTAIATVGAWIQNALRLPPPGSFFIVMVAGGSTMVAKLGLNPIEVSLWSLIGAATGLTLGMLPMLVNPHRPEQQAVEVLEKAVKDFANSPAPSIAKNHQAETALSTAWFALSDAGILSGGRVRRKNQSDLVARVHRAHTKLAILNTRTKHTESDDISDNPNYLDLSRTAIPHSRPSISYRFYRSASLYSHATQTALKVMMASLLCGVAGIALGMGRPDWAIVSALLTLQWGPDKIPGTIRGLHRLVGSMGGILLYAVFHLAGVHGLSLLIALAICQFFAEFFVVRNYALAVIFTTPLALLMGNAVTEPLRDIMVSRTVEVMLSILFALLVLWFFLPDTEARHHDRLRRRTHQAMGALLGRLLAAKPADALNERRDLQYELLGERRAAQTLSSNYPAQVERIWPEHLRLQRAGYTLLDYCTTNDTRELSLEEIGQLAAMVRETTAVPGRFSTGAPKNPTTADATDAPAPAADSTPPRPHQSDRGPSSETASADDHEPKAEH</sequence>
<dbReference type="GO" id="GO:0016020">
    <property type="term" value="C:membrane"/>
    <property type="evidence" value="ECO:0007669"/>
    <property type="project" value="UniProtKB-SubCell"/>
</dbReference>
<feature type="transmembrane region" description="Helical" evidence="6">
    <location>
        <begin position="12"/>
        <end position="30"/>
    </location>
</feature>
<reference evidence="8 9" key="1">
    <citation type="submission" date="2013-02" db="EMBL/GenBank/DDBJ databases">
        <title>The complete genome sequence of Corynebacterium callunae DSM 20147.</title>
        <authorList>
            <person name="Ruckert C."/>
            <person name="Albersmeier A."/>
            <person name="Kalinowski J."/>
        </authorList>
    </citation>
    <scope>NUCLEOTIDE SEQUENCE [LARGE SCALE GENOMIC DNA]</scope>
    <source>
        <strain evidence="8 9">DSM 20147</strain>
    </source>
</reference>
<feature type="transmembrane region" description="Helical" evidence="6">
    <location>
        <begin position="388"/>
        <end position="406"/>
    </location>
</feature>
<gene>
    <name evidence="8" type="ORF">H924_09800</name>
</gene>
<feature type="transmembrane region" description="Helical" evidence="6">
    <location>
        <begin position="353"/>
        <end position="376"/>
    </location>
</feature>
<keyword evidence="4 6" id="KW-0472">Membrane</keyword>
<feature type="region of interest" description="Disordered" evidence="5">
    <location>
        <begin position="547"/>
        <end position="601"/>
    </location>
</feature>
<feature type="transmembrane region" description="Helical" evidence="6">
    <location>
        <begin position="418"/>
        <end position="436"/>
    </location>
</feature>
<dbReference type="EMBL" id="CP004354">
    <property type="protein sequence ID" value="AGG67398.1"/>
    <property type="molecule type" value="Genomic_DNA"/>
</dbReference>
<evidence type="ECO:0000256" key="1">
    <source>
        <dbReference type="ARBA" id="ARBA00004141"/>
    </source>
</evidence>
<feature type="compositionally biased region" description="Basic and acidic residues" evidence="5">
    <location>
        <begin position="592"/>
        <end position="601"/>
    </location>
</feature>
<keyword evidence="2 6" id="KW-0812">Transmembrane</keyword>
<dbReference type="AlphaFoldDB" id="M1UZW0"/>
<proteinExistence type="predicted"/>
<dbReference type="Pfam" id="PF13515">
    <property type="entry name" value="FUSC_2"/>
    <property type="match status" value="1"/>
</dbReference>
<evidence type="ECO:0000313" key="9">
    <source>
        <dbReference type="Proteomes" id="UP000011760"/>
    </source>
</evidence>
<accession>M1UZW0</accession>
<evidence type="ECO:0000256" key="5">
    <source>
        <dbReference type="SAM" id="MobiDB-lite"/>
    </source>
</evidence>
<evidence type="ECO:0000256" key="2">
    <source>
        <dbReference type="ARBA" id="ARBA00022692"/>
    </source>
</evidence>
<organism evidence="8 9">
    <name type="scientific">Corynebacterium callunae DSM 20147</name>
    <dbReference type="NCBI Taxonomy" id="1121353"/>
    <lineage>
        <taxon>Bacteria</taxon>
        <taxon>Bacillati</taxon>
        <taxon>Actinomycetota</taxon>
        <taxon>Actinomycetes</taxon>
        <taxon>Mycobacteriales</taxon>
        <taxon>Corynebacteriaceae</taxon>
        <taxon>Corynebacterium</taxon>
    </lineage>
</organism>
<evidence type="ECO:0000256" key="3">
    <source>
        <dbReference type="ARBA" id="ARBA00022989"/>
    </source>
</evidence>
<feature type="transmembrane region" description="Helical" evidence="6">
    <location>
        <begin position="92"/>
        <end position="112"/>
    </location>
</feature>
<dbReference type="STRING" id="1121353.H924_09800"/>
<feature type="transmembrane region" description="Helical" evidence="6">
    <location>
        <begin position="147"/>
        <end position="167"/>
    </location>
</feature>
<evidence type="ECO:0000256" key="6">
    <source>
        <dbReference type="SAM" id="Phobius"/>
    </source>
</evidence>
<dbReference type="eggNOG" id="COG4129">
    <property type="taxonomic scope" value="Bacteria"/>
</dbReference>
<feature type="compositionally biased region" description="Low complexity" evidence="5">
    <location>
        <begin position="554"/>
        <end position="574"/>
    </location>
</feature>
<keyword evidence="9" id="KW-1185">Reference proteome</keyword>
<dbReference type="Proteomes" id="UP000011760">
    <property type="component" value="Chromosome"/>
</dbReference>
<feature type="transmembrane region" description="Helical" evidence="6">
    <location>
        <begin position="296"/>
        <end position="316"/>
    </location>
</feature>
<dbReference type="PATRIC" id="fig|1121353.3.peg.2001"/>
<keyword evidence="3 6" id="KW-1133">Transmembrane helix</keyword>
<evidence type="ECO:0000313" key="8">
    <source>
        <dbReference type="EMBL" id="AGG67398.1"/>
    </source>
</evidence>
<evidence type="ECO:0000256" key="4">
    <source>
        <dbReference type="ARBA" id="ARBA00023136"/>
    </source>
</evidence>
<dbReference type="HOGENOM" id="CLU_027422_0_0_11"/>
<name>M1UZW0_9CORY</name>
<protein>
    <recommendedName>
        <fullName evidence="7">Integral membrane bound transporter domain-containing protein</fullName>
    </recommendedName>
</protein>
<feature type="domain" description="Integral membrane bound transporter" evidence="7">
    <location>
        <begin position="306"/>
        <end position="431"/>
    </location>
</feature>
<comment type="subcellular location">
    <subcellularLocation>
        <location evidence="1">Membrane</location>
        <topology evidence="1">Multi-pass membrane protein</topology>
    </subcellularLocation>
</comment>
<evidence type="ECO:0000259" key="7">
    <source>
        <dbReference type="Pfam" id="PF13515"/>
    </source>
</evidence>
<dbReference type="KEGG" id="ccn:H924_09800"/>
<dbReference type="InterPro" id="IPR049453">
    <property type="entry name" value="Memb_transporter_dom"/>
</dbReference>
<feature type="transmembrane region" description="Helical" evidence="6">
    <location>
        <begin position="61"/>
        <end position="86"/>
    </location>
</feature>
<feature type="transmembrane region" description="Helical" evidence="6">
    <location>
        <begin position="124"/>
        <end position="141"/>
    </location>
</feature>